<dbReference type="AlphaFoldDB" id="A0AAV7H8M4"/>
<sequence length="411" mass="44578">MEPIFASDALSRVADPDGEFPSPLPVREAQANRSNDLLHPVASSPTSSQLPTAVCAFLPNSCDHEHLQELSHNSQTGLALPLMQNPTSSLTLDYKILNKKKRSLNPFTYVRMSKGSIESPLSAVPKGAGGDGILSPSILLFEMNSQVVGFTYRLREPDRVPGRHSSPPLYSGCSVKDYADSNFVAYLLLLRSGRSIESPLSAVPKGAGGDGILSPSILLFEMNSQVVGFTYRLREPDRVPGRHSSPPLYSGCSVKDYADSNFVAYLLLLRSDRSIESPLSAVPNGAGGDGILSPSILLFEMNSQVNIELSTPTVSIWSGGCETIYLYFLLYSALTIRILGHSALRSVKWRSSKKKRRLGFPFATGGWNVLMESKKGGKKGVQDYSIEEVHPHGGVNKFQSVAYSNGARKPS</sequence>
<dbReference type="Proteomes" id="UP000775213">
    <property type="component" value="Unassembled WGS sequence"/>
</dbReference>
<protein>
    <submittedName>
        <fullName evidence="2">Uncharacterized protein</fullName>
    </submittedName>
</protein>
<gene>
    <name evidence="2" type="ORF">IEQ34_007196</name>
</gene>
<dbReference type="EMBL" id="JAGFBR010000007">
    <property type="protein sequence ID" value="KAH0464410.1"/>
    <property type="molecule type" value="Genomic_DNA"/>
</dbReference>
<dbReference type="PANTHER" id="PTHR35727:SF7">
    <property type="entry name" value="S-ADENOSYLMETHIONINE DECARBOXYLASE PROENZYME"/>
    <property type="match status" value="1"/>
</dbReference>
<feature type="region of interest" description="Disordered" evidence="1">
    <location>
        <begin position="1"/>
        <end position="22"/>
    </location>
</feature>
<organism evidence="2 3">
    <name type="scientific">Dendrobium chrysotoxum</name>
    <name type="common">Orchid</name>
    <dbReference type="NCBI Taxonomy" id="161865"/>
    <lineage>
        <taxon>Eukaryota</taxon>
        <taxon>Viridiplantae</taxon>
        <taxon>Streptophyta</taxon>
        <taxon>Embryophyta</taxon>
        <taxon>Tracheophyta</taxon>
        <taxon>Spermatophyta</taxon>
        <taxon>Magnoliopsida</taxon>
        <taxon>Liliopsida</taxon>
        <taxon>Asparagales</taxon>
        <taxon>Orchidaceae</taxon>
        <taxon>Epidendroideae</taxon>
        <taxon>Malaxideae</taxon>
        <taxon>Dendrobiinae</taxon>
        <taxon>Dendrobium</taxon>
    </lineage>
</organism>
<accession>A0AAV7H8M4</accession>
<evidence type="ECO:0000313" key="2">
    <source>
        <dbReference type="EMBL" id="KAH0464410.1"/>
    </source>
</evidence>
<keyword evidence="3" id="KW-1185">Reference proteome</keyword>
<dbReference type="Pfam" id="PF08132">
    <property type="entry name" value="AdoMetDC_leader"/>
    <property type="match status" value="1"/>
</dbReference>
<dbReference type="PANTHER" id="PTHR35727">
    <property type="entry name" value="BNAA05G33520D PROTEIN"/>
    <property type="match status" value="1"/>
</dbReference>
<evidence type="ECO:0000256" key="1">
    <source>
        <dbReference type="SAM" id="MobiDB-lite"/>
    </source>
</evidence>
<reference evidence="2 3" key="1">
    <citation type="journal article" date="2021" name="Hortic Res">
        <title>Chromosome-scale assembly of the Dendrobium chrysotoxum genome enhances the understanding of orchid evolution.</title>
        <authorList>
            <person name="Zhang Y."/>
            <person name="Zhang G.Q."/>
            <person name="Zhang D."/>
            <person name="Liu X.D."/>
            <person name="Xu X.Y."/>
            <person name="Sun W.H."/>
            <person name="Yu X."/>
            <person name="Zhu X."/>
            <person name="Wang Z.W."/>
            <person name="Zhao X."/>
            <person name="Zhong W.Y."/>
            <person name="Chen H."/>
            <person name="Yin W.L."/>
            <person name="Huang T."/>
            <person name="Niu S.C."/>
            <person name="Liu Z.J."/>
        </authorList>
    </citation>
    <scope>NUCLEOTIDE SEQUENCE [LARGE SCALE GENOMIC DNA]</scope>
    <source>
        <strain evidence="2">Lindl</strain>
    </source>
</reference>
<comment type="caution">
    <text evidence="2">The sequence shown here is derived from an EMBL/GenBank/DDBJ whole genome shotgun (WGS) entry which is preliminary data.</text>
</comment>
<dbReference type="InterPro" id="IPR012511">
    <property type="entry name" value="AdoMetDC_leader"/>
</dbReference>
<name>A0AAV7H8M4_DENCH</name>
<evidence type="ECO:0000313" key="3">
    <source>
        <dbReference type="Proteomes" id="UP000775213"/>
    </source>
</evidence>
<proteinExistence type="predicted"/>